<dbReference type="OrthoDB" id="9804819at2"/>
<keyword evidence="4 6" id="KW-0067">ATP-binding</keyword>
<keyword evidence="7" id="KW-1185">Reference proteome</keyword>
<dbReference type="EMBL" id="FNHE01000003">
    <property type="protein sequence ID" value="SDM07810.1"/>
    <property type="molecule type" value="Genomic_DNA"/>
</dbReference>
<dbReference type="STRING" id="1137991.SAMN05660642_01570"/>
<keyword evidence="3" id="KW-0547">Nucleotide-binding</keyword>
<dbReference type="PANTHER" id="PTHR43335">
    <property type="entry name" value="ABC TRANSPORTER, ATP-BINDING PROTEIN"/>
    <property type="match status" value="1"/>
</dbReference>
<dbReference type="GO" id="GO:0005524">
    <property type="term" value="F:ATP binding"/>
    <property type="evidence" value="ECO:0007669"/>
    <property type="project" value="UniProtKB-KW"/>
</dbReference>
<dbReference type="RefSeq" id="WP_091215999.1">
    <property type="nucleotide sequence ID" value="NZ_FNHE01000003.1"/>
</dbReference>
<dbReference type="InterPro" id="IPR003593">
    <property type="entry name" value="AAA+_ATPase"/>
</dbReference>
<dbReference type="InterPro" id="IPR003439">
    <property type="entry name" value="ABC_transporter-like_ATP-bd"/>
</dbReference>
<protein>
    <submittedName>
        <fullName evidence="6">ABC-2 type transport system ATP-binding protein</fullName>
    </submittedName>
</protein>
<dbReference type="SUPFAM" id="SSF52540">
    <property type="entry name" value="P-loop containing nucleoside triphosphate hydrolases"/>
    <property type="match status" value="1"/>
</dbReference>
<dbReference type="InterPro" id="IPR027417">
    <property type="entry name" value="P-loop_NTPase"/>
</dbReference>
<dbReference type="AlphaFoldDB" id="A0A1G9QA72"/>
<accession>A0A1G9QA72</accession>
<sequence>MIAAHRLTKTYGPRTAVDGIGFTVEPGRVTGFLGPNGAGKSTTMRMVLGLDRPTSGSVTVNGRRYADHPAPLREVGALLEARALHPGRSARDHLRWLAASNGIPRTRVDEVLDLVGLTAVADQRVGRFSLGMGQRLGIAAALIGDPPVVVLDEPVNGLDPEGIRWVRTLARDLAAEGRTVFVSSHLMSEMALTADHLVVIGRGRVLADCSTAEFVAQHAASHVRVRSPQHDQVATLLRREGLDVAAHGGELRVRGLEAAAVGELVGRSGLLLHELTLVRSSLEDAFMTLTGDSVEYAATPAGASR</sequence>
<dbReference type="PANTHER" id="PTHR43335:SF4">
    <property type="entry name" value="ABC TRANSPORTER, ATP-BINDING PROTEIN"/>
    <property type="match status" value="1"/>
</dbReference>
<dbReference type="CDD" id="cd03268">
    <property type="entry name" value="ABC_BcrA_bacitracin_resist"/>
    <property type="match status" value="1"/>
</dbReference>
<comment type="similarity">
    <text evidence="1">Belongs to the ABC transporter superfamily.</text>
</comment>
<evidence type="ECO:0000256" key="2">
    <source>
        <dbReference type="ARBA" id="ARBA00022448"/>
    </source>
</evidence>
<evidence type="ECO:0000256" key="4">
    <source>
        <dbReference type="ARBA" id="ARBA00022840"/>
    </source>
</evidence>
<proteinExistence type="inferred from homology"/>
<dbReference type="GO" id="GO:0016887">
    <property type="term" value="F:ATP hydrolysis activity"/>
    <property type="evidence" value="ECO:0007669"/>
    <property type="project" value="InterPro"/>
</dbReference>
<dbReference type="Gene3D" id="3.40.50.300">
    <property type="entry name" value="P-loop containing nucleotide triphosphate hydrolases"/>
    <property type="match status" value="1"/>
</dbReference>
<evidence type="ECO:0000313" key="7">
    <source>
        <dbReference type="Proteomes" id="UP000198680"/>
    </source>
</evidence>
<evidence type="ECO:0000313" key="6">
    <source>
        <dbReference type="EMBL" id="SDM07810.1"/>
    </source>
</evidence>
<organism evidence="6 7">
    <name type="scientific">Geodermatophilus siccatus</name>
    <dbReference type="NCBI Taxonomy" id="1137991"/>
    <lineage>
        <taxon>Bacteria</taxon>
        <taxon>Bacillati</taxon>
        <taxon>Actinomycetota</taxon>
        <taxon>Actinomycetes</taxon>
        <taxon>Geodermatophilales</taxon>
        <taxon>Geodermatophilaceae</taxon>
        <taxon>Geodermatophilus</taxon>
    </lineage>
</organism>
<dbReference type="PROSITE" id="PS50893">
    <property type="entry name" value="ABC_TRANSPORTER_2"/>
    <property type="match status" value="1"/>
</dbReference>
<reference evidence="7" key="1">
    <citation type="submission" date="2016-10" db="EMBL/GenBank/DDBJ databases">
        <authorList>
            <person name="Varghese N."/>
            <person name="Submissions S."/>
        </authorList>
    </citation>
    <scope>NUCLEOTIDE SEQUENCE [LARGE SCALE GENOMIC DNA]</scope>
    <source>
        <strain evidence="7">DSM 45419</strain>
    </source>
</reference>
<dbReference type="Pfam" id="PF00005">
    <property type="entry name" value="ABC_tran"/>
    <property type="match status" value="1"/>
</dbReference>
<name>A0A1G9QA72_9ACTN</name>
<dbReference type="Proteomes" id="UP000198680">
    <property type="component" value="Unassembled WGS sequence"/>
</dbReference>
<dbReference type="SMART" id="SM00382">
    <property type="entry name" value="AAA"/>
    <property type="match status" value="1"/>
</dbReference>
<keyword evidence="2" id="KW-0813">Transport</keyword>
<evidence type="ECO:0000256" key="3">
    <source>
        <dbReference type="ARBA" id="ARBA00022741"/>
    </source>
</evidence>
<gene>
    <name evidence="6" type="ORF">SAMN05660642_01570</name>
</gene>
<evidence type="ECO:0000259" key="5">
    <source>
        <dbReference type="PROSITE" id="PS50893"/>
    </source>
</evidence>
<feature type="domain" description="ABC transporter" evidence="5">
    <location>
        <begin position="2"/>
        <end position="227"/>
    </location>
</feature>
<evidence type="ECO:0000256" key="1">
    <source>
        <dbReference type="ARBA" id="ARBA00005417"/>
    </source>
</evidence>